<dbReference type="EMBL" id="HACA01010861">
    <property type="protein sequence ID" value="CDW28222.1"/>
    <property type="molecule type" value="Transcribed_RNA"/>
</dbReference>
<proteinExistence type="predicted"/>
<protein>
    <submittedName>
        <fullName evidence="1">Uncharacterized protein</fullName>
    </submittedName>
</protein>
<evidence type="ECO:0000313" key="1">
    <source>
        <dbReference type="EMBL" id="CDW28222.1"/>
    </source>
</evidence>
<name>A0A0K2TRB7_LEPSM</name>
<reference evidence="1" key="1">
    <citation type="submission" date="2014-05" db="EMBL/GenBank/DDBJ databases">
        <authorList>
            <person name="Chronopoulou M."/>
        </authorList>
    </citation>
    <scope>NUCLEOTIDE SEQUENCE</scope>
    <source>
        <tissue evidence="1">Whole organism</tissue>
    </source>
</reference>
<accession>A0A0K2TRB7</accession>
<dbReference type="AlphaFoldDB" id="A0A0K2TRB7"/>
<organism evidence="1">
    <name type="scientific">Lepeophtheirus salmonis</name>
    <name type="common">Salmon louse</name>
    <name type="synonym">Caligus salmonis</name>
    <dbReference type="NCBI Taxonomy" id="72036"/>
    <lineage>
        <taxon>Eukaryota</taxon>
        <taxon>Metazoa</taxon>
        <taxon>Ecdysozoa</taxon>
        <taxon>Arthropoda</taxon>
        <taxon>Crustacea</taxon>
        <taxon>Multicrustacea</taxon>
        <taxon>Hexanauplia</taxon>
        <taxon>Copepoda</taxon>
        <taxon>Siphonostomatoida</taxon>
        <taxon>Caligidae</taxon>
        <taxon>Lepeophtheirus</taxon>
    </lineage>
</organism>
<sequence>MQIQNTKRFCIFLGKRFRGGLCRLKNT</sequence>